<dbReference type="PANTHER" id="PTHR10073">
    <property type="entry name" value="DNA MISMATCH REPAIR PROTEIN MLH, PMS, MUTL"/>
    <property type="match status" value="1"/>
</dbReference>
<dbReference type="EMBL" id="OU900096">
    <property type="protein sequence ID" value="CAG9860026.1"/>
    <property type="molecule type" value="Genomic_DNA"/>
</dbReference>
<keyword evidence="2" id="KW-0227">DNA damage</keyword>
<dbReference type="InterPro" id="IPR042121">
    <property type="entry name" value="MutL_C_regsub"/>
</dbReference>
<evidence type="ECO:0000259" key="5">
    <source>
        <dbReference type="SMART" id="SM01340"/>
    </source>
</evidence>
<dbReference type="SUPFAM" id="SSF118116">
    <property type="entry name" value="DNA mismatch repair protein MutL"/>
    <property type="match status" value="1"/>
</dbReference>
<feature type="region of interest" description="Disordered" evidence="3">
    <location>
        <begin position="986"/>
        <end position="1009"/>
    </location>
</feature>
<dbReference type="Pfam" id="PF08676">
    <property type="entry name" value="MutL_C"/>
    <property type="match status" value="1"/>
</dbReference>
<dbReference type="Pfam" id="PF13589">
    <property type="entry name" value="HATPase_c_3"/>
    <property type="match status" value="1"/>
</dbReference>
<dbReference type="InterPro" id="IPR038973">
    <property type="entry name" value="MutL/Mlh/Pms-like"/>
</dbReference>
<evidence type="ECO:0000313" key="7">
    <source>
        <dbReference type="Proteomes" id="UP001153712"/>
    </source>
</evidence>
<dbReference type="InterPro" id="IPR036890">
    <property type="entry name" value="HATPase_C_sf"/>
</dbReference>
<feature type="compositionally biased region" description="Basic and acidic residues" evidence="3">
    <location>
        <begin position="373"/>
        <end position="389"/>
    </location>
</feature>
<evidence type="ECO:0000256" key="3">
    <source>
        <dbReference type="SAM" id="MobiDB-lite"/>
    </source>
</evidence>
<dbReference type="SUPFAM" id="SSF55874">
    <property type="entry name" value="ATPase domain of HSP90 chaperone/DNA topoisomerase II/histidine kinase"/>
    <property type="match status" value="1"/>
</dbReference>
<dbReference type="InterPro" id="IPR014762">
    <property type="entry name" value="DNA_mismatch_repair_CS"/>
</dbReference>
<evidence type="ECO:0000313" key="6">
    <source>
        <dbReference type="EMBL" id="CAG9860026.1"/>
    </source>
</evidence>
<dbReference type="Gene3D" id="3.30.1370.100">
    <property type="entry name" value="MutL, C-terminal domain, regulatory subdomain"/>
    <property type="match status" value="1"/>
</dbReference>
<dbReference type="GO" id="GO:0140664">
    <property type="term" value="F:ATP-dependent DNA damage sensor activity"/>
    <property type="evidence" value="ECO:0007669"/>
    <property type="project" value="InterPro"/>
</dbReference>
<dbReference type="InterPro" id="IPR014790">
    <property type="entry name" value="MutL_C"/>
</dbReference>
<dbReference type="OrthoDB" id="429932at2759"/>
<feature type="domain" description="MutL C-terminal dimerisation" evidence="4">
    <location>
        <begin position="1221"/>
        <end position="1375"/>
    </location>
</feature>
<name>A0A9N9TQT9_PHYSR</name>
<dbReference type="PANTHER" id="PTHR10073:SF47">
    <property type="entry name" value="DNA MISMATCH REPAIR PROTEIN MLH3"/>
    <property type="match status" value="1"/>
</dbReference>
<dbReference type="SUPFAM" id="SSF54211">
    <property type="entry name" value="Ribosomal protein S5 domain 2-like"/>
    <property type="match status" value="1"/>
</dbReference>
<proteinExistence type="inferred from homology"/>
<dbReference type="GO" id="GO:0006298">
    <property type="term" value="P:mismatch repair"/>
    <property type="evidence" value="ECO:0007669"/>
    <property type="project" value="InterPro"/>
</dbReference>
<dbReference type="Gene3D" id="3.30.230.10">
    <property type="match status" value="1"/>
</dbReference>
<comment type="similarity">
    <text evidence="1">Belongs to the DNA mismatch repair MutL/HexB family.</text>
</comment>
<dbReference type="GO" id="GO:0005524">
    <property type="term" value="F:ATP binding"/>
    <property type="evidence" value="ECO:0007669"/>
    <property type="project" value="InterPro"/>
</dbReference>
<reference evidence="6" key="1">
    <citation type="submission" date="2022-01" db="EMBL/GenBank/DDBJ databases">
        <authorList>
            <person name="King R."/>
        </authorList>
    </citation>
    <scope>NUCLEOTIDE SEQUENCE</scope>
</reference>
<dbReference type="Pfam" id="PF01119">
    <property type="entry name" value="DNA_mis_repair"/>
    <property type="match status" value="1"/>
</dbReference>
<dbReference type="GO" id="GO:0030983">
    <property type="term" value="F:mismatched DNA binding"/>
    <property type="evidence" value="ECO:0007669"/>
    <property type="project" value="InterPro"/>
</dbReference>
<sequence length="1432" mass="166940">MKLKKLHSDVIKKTRSSFMINTLSQAALELILNSLDAEATAIAVRINMVTLRIQVVDNGKGVLKENMQSIGNRYFTNKCSSLEDLEKRIKHYGFRGEALANLIELSKSINICSRHTSTPETFSLTYEKNNKREPIAEKTRPSVGTTVTVEGLFEAFPVRKKRIVKEIEMDDVQRNLRSLIIIHPHVTFSLRDDVRNELILSSRRTQDIPSAFRLLHPDMKDGAVMKISKGKLSINSLLFKDYTENKHQQYIYVNKRPVFSSKMQKLMKKLLNKNTKYQETKLVNSNKYPSYVINIKCPYSDVDILSSPHTVLAQFKNWNRIETCIEKLINCFFGNPQNKKENPIEQKELSDNVPLKCGISQIKGAVQAFGYRRKNEPEHTSPPKQESKKKPSILKNSYNENRLNNDSHDIINPTCFYQQTKALKHPLPITVAPQNEPINETNVKEKSIICRKRSHPLEVETFSKYTDDEHRGKNLILDMFLKSTLVYKSEENVLNTSQQSGDTIYVEESDFMMENNVQTTHKGKTKTMSVSINVKSRKKIKKRKNCTPEKRLQTVSADKMVSKCVQTTLQNDKSATHCSDKENFSVNCTLVFTSRKGNNLKFVHKRPQNSENFELFNKESSQKCSCNCHEKKLFNFGHKDFKNQNNVVETAIEANVKDTFEFKSFGDILEQTTNQTEIRLEQNINTSRYFDPDLQWRIDKKRKLPNILKCEQSPYFKDKRHHPAKNPPNDYFNLHYNNENYNHYPITANTNNFLNQYNQLVKNIQNHNVPNLMHQFPQTYEGNRMEFLPYNHPYNPNIVFKYPPINPVIEDHFLPYNRFQHTELFEQGPTYNKAPVHFIPQNFKESHKNQADFPISNKAFEAPNTPYCKKVLDNHNLHSNNLDIPLRNEESVIYEYSNDTMPIPSFKQFQPAFKSTQKNPYANSIINLSLANQINSKTSFENFQAAFKSTWKNPSFLDFSLKNQQNNESSNIQSFGQFKPIFKSTQEKNSTKHYTNEKQIPGEIERENPISGIFPFKNERERNSEDQQNQLRKASDLEISLNETDKEILMEAEIAAKKQLLMKEFAEWNSQFTFDEQKSNDDWDWTKRDHLGNCYYIHKKTGFTTYNVPNKEENNCFEMKERYEFLPKGMSPIIKEPKAVEESLSQNGKDVLLDYILETYKDDLLFVKWQHYIKDLDIKTFFANMYTEKLKMYECCIPILKADNKQEVVNLNKNIFESLDFVGQLDKKFIVVKDVKENMLIIFDQHAVHERIRVEKLIKIYKNAKAVIQEKLMFFIPDNELSLLKRFPTYLDHIGMNMEFFTNGIYVTEVPLCLYTKFKEDPINSLNKIIHTLINEVLDLLKSTRGVSLKTMPTLIQNVINLEACRGAIKFGDLLTHEKCLELLRELSKCDLPFQCAHGRPTVTPLLRLTTQKPVEKPINLKNLKRLKNMHS</sequence>
<protein>
    <submittedName>
        <fullName evidence="6">Uncharacterized protein</fullName>
    </submittedName>
</protein>
<dbReference type="GO" id="GO:0016887">
    <property type="term" value="F:ATP hydrolysis activity"/>
    <property type="evidence" value="ECO:0007669"/>
    <property type="project" value="InterPro"/>
</dbReference>
<dbReference type="InterPro" id="IPR014721">
    <property type="entry name" value="Ribsml_uS5_D2-typ_fold_subgr"/>
</dbReference>
<evidence type="ECO:0000256" key="2">
    <source>
        <dbReference type="ARBA" id="ARBA00022763"/>
    </source>
</evidence>
<dbReference type="InterPro" id="IPR037198">
    <property type="entry name" value="MutL_C_sf"/>
</dbReference>
<dbReference type="Gene3D" id="3.30.1540.20">
    <property type="entry name" value="MutL, C-terminal domain, dimerisation subdomain"/>
    <property type="match status" value="1"/>
</dbReference>
<dbReference type="InterPro" id="IPR013507">
    <property type="entry name" value="DNA_mismatch_S5_2-like"/>
</dbReference>
<dbReference type="InterPro" id="IPR042120">
    <property type="entry name" value="MutL_C_dimsub"/>
</dbReference>
<organism evidence="6 7">
    <name type="scientific">Phyllotreta striolata</name>
    <name type="common">Striped flea beetle</name>
    <name type="synonym">Crioceris striolata</name>
    <dbReference type="NCBI Taxonomy" id="444603"/>
    <lineage>
        <taxon>Eukaryota</taxon>
        <taxon>Metazoa</taxon>
        <taxon>Ecdysozoa</taxon>
        <taxon>Arthropoda</taxon>
        <taxon>Hexapoda</taxon>
        <taxon>Insecta</taxon>
        <taxon>Pterygota</taxon>
        <taxon>Neoptera</taxon>
        <taxon>Endopterygota</taxon>
        <taxon>Coleoptera</taxon>
        <taxon>Polyphaga</taxon>
        <taxon>Cucujiformia</taxon>
        <taxon>Chrysomeloidea</taxon>
        <taxon>Chrysomelidae</taxon>
        <taxon>Galerucinae</taxon>
        <taxon>Alticini</taxon>
        <taxon>Phyllotreta</taxon>
    </lineage>
</organism>
<gene>
    <name evidence="6" type="ORF">PHYEVI_LOCUS6385</name>
</gene>
<feature type="domain" description="DNA mismatch repair protein S5" evidence="5">
    <location>
        <begin position="212"/>
        <end position="334"/>
    </location>
</feature>
<dbReference type="SMART" id="SM00853">
    <property type="entry name" value="MutL_C"/>
    <property type="match status" value="1"/>
</dbReference>
<dbReference type="Gene3D" id="3.30.565.10">
    <property type="entry name" value="Histidine kinase-like ATPase, C-terminal domain"/>
    <property type="match status" value="1"/>
</dbReference>
<feature type="compositionally biased region" description="Basic and acidic residues" evidence="3">
    <location>
        <begin position="986"/>
        <end position="996"/>
    </location>
</feature>
<evidence type="ECO:0000256" key="1">
    <source>
        <dbReference type="ARBA" id="ARBA00006082"/>
    </source>
</evidence>
<dbReference type="Proteomes" id="UP001153712">
    <property type="component" value="Chromosome 3"/>
</dbReference>
<dbReference type="InterPro" id="IPR020568">
    <property type="entry name" value="Ribosomal_Su5_D2-typ_SF"/>
</dbReference>
<keyword evidence="7" id="KW-1185">Reference proteome</keyword>
<dbReference type="SMART" id="SM01340">
    <property type="entry name" value="DNA_mis_repair"/>
    <property type="match status" value="1"/>
</dbReference>
<evidence type="ECO:0000259" key="4">
    <source>
        <dbReference type="SMART" id="SM00853"/>
    </source>
</evidence>
<accession>A0A9N9TQT9</accession>
<dbReference type="PROSITE" id="PS00058">
    <property type="entry name" value="DNA_MISMATCH_REPAIR_1"/>
    <property type="match status" value="1"/>
</dbReference>
<feature type="region of interest" description="Disordered" evidence="3">
    <location>
        <begin position="371"/>
        <end position="393"/>
    </location>
</feature>
<dbReference type="GO" id="GO:0032300">
    <property type="term" value="C:mismatch repair complex"/>
    <property type="evidence" value="ECO:0007669"/>
    <property type="project" value="InterPro"/>
</dbReference>